<protein>
    <submittedName>
        <fullName evidence="1">Uncharacterized protein</fullName>
    </submittedName>
</protein>
<evidence type="ECO:0000313" key="2">
    <source>
        <dbReference type="Proteomes" id="UP000269883"/>
    </source>
</evidence>
<keyword evidence="2" id="KW-1185">Reference proteome</keyword>
<dbReference type="Proteomes" id="UP000269883">
    <property type="component" value="Chromosome"/>
</dbReference>
<reference evidence="1 2" key="1">
    <citation type="journal article" date="2018" name="Sci. Adv.">
        <title>Multi-heme cytochromes provide a pathway for survival in energy-limited environments.</title>
        <authorList>
            <person name="Deng X."/>
            <person name="Dohmae N."/>
            <person name="Nealson K.H."/>
            <person name="Hashimoto K."/>
            <person name="Okamoto A."/>
        </authorList>
    </citation>
    <scope>NUCLEOTIDE SEQUENCE [LARGE SCALE GENOMIC DNA]</scope>
    <source>
        <strain evidence="1 2">IS5</strain>
    </source>
</reference>
<name>A0A2Z6AV07_9BACT</name>
<sequence length="50" mass="5683">MLGMKEVNPAVLSKLTAGEGESGREGFQYLMFRRNCFIQARYAPSNNDER</sequence>
<dbReference type="AlphaFoldDB" id="A0A2Z6AV07"/>
<proteinExistence type="predicted"/>
<accession>A0A2Z6AV07</accession>
<dbReference type="EMBL" id="AP017378">
    <property type="protein sequence ID" value="BBD07063.1"/>
    <property type="molecule type" value="Genomic_DNA"/>
</dbReference>
<gene>
    <name evidence="1" type="ORF">DFE_0337</name>
</gene>
<organism evidence="1 2">
    <name type="scientific">Desulfovibrio ferrophilus</name>
    <dbReference type="NCBI Taxonomy" id="241368"/>
    <lineage>
        <taxon>Bacteria</taxon>
        <taxon>Pseudomonadati</taxon>
        <taxon>Thermodesulfobacteriota</taxon>
        <taxon>Desulfovibrionia</taxon>
        <taxon>Desulfovibrionales</taxon>
        <taxon>Desulfovibrionaceae</taxon>
        <taxon>Desulfovibrio</taxon>
    </lineage>
</organism>
<dbReference type="KEGG" id="dfl:DFE_0337"/>
<evidence type="ECO:0000313" key="1">
    <source>
        <dbReference type="EMBL" id="BBD07063.1"/>
    </source>
</evidence>